<evidence type="ECO:0000256" key="2">
    <source>
        <dbReference type="ARBA" id="ARBA00003861"/>
    </source>
</evidence>
<dbReference type="InterPro" id="IPR036537">
    <property type="entry name" value="Adaptor_Cbl_N_dom_sf"/>
</dbReference>
<keyword evidence="10" id="KW-0436">Ligase</keyword>
<keyword evidence="6" id="KW-0677">Repeat</keyword>
<reference evidence="10 11" key="1">
    <citation type="submission" date="2024-01" db="EMBL/GenBank/DDBJ databases">
        <title>The complete chloroplast genome sequence of Lithospermum erythrorhizon: insights into the phylogenetic relationship among Boraginaceae species and the maternal lineages of purple gromwells.</title>
        <authorList>
            <person name="Okada T."/>
            <person name="Watanabe K."/>
        </authorList>
    </citation>
    <scope>NUCLEOTIDE SEQUENCE [LARGE SCALE GENOMIC DNA]</scope>
</reference>
<dbReference type="InterPro" id="IPR000225">
    <property type="entry name" value="Armadillo"/>
</dbReference>
<keyword evidence="7" id="KW-0833">Ubl conjugation pathway</keyword>
<gene>
    <name evidence="10" type="ORF">LIER_02930</name>
</gene>
<dbReference type="FunFam" id="3.30.40.10:FF:000562">
    <property type="entry name" value="RING-type E3 ubiquitin transferase"/>
    <property type="match status" value="1"/>
</dbReference>
<keyword evidence="5" id="KW-0808">Transferase</keyword>
<evidence type="ECO:0000256" key="5">
    <source>
        <dbReference type="ARBA" id="ARBA00022679"/>
    </source>
</evidence>
<dbReference type="SMART" id="SM00185">
    <property type="entry name" value="ARM"/>
    <property type="match status" value="3"/>
</dbReference>
<dbReference type="Pfam" id="PF25368">
    <property type="entry name" value="PUB10_N"/>
    <property type="match status" value="1"/>
</dbReference>
<evidence type="ECO:0000313" key="10">
    <source>
        <dbReference type="EMBL" id="GAA0141889.1"/>
    </source>
</evidence>
<dbReference type="PANTHER" id="PTHR23315:SF49">
    <property type="entry name" value="RING-TYPE E3 UBIQUITIN TRANSFERASE"/>
    <property type="match status" value="1"/>
</dbReference>
<sequence>METPRNDHDEEGKIVNKMKLLDQPEAHNNNNELHVVEELIGLIEYIKSIGEYRLTQNKECHGLVRRLNLLLPLLEEIRYQNNTSISQKGIESLKKLKEAFRHAKKLLVTCHNGSKIYLAFESESIMVKFNSIYKKIFRALDDMPYDELGVTEEEIEQVELVRSQIKRSKRRNETQDMELTMDMLVLFSSENDRNADSASIERLANKLGLRTIQELREETMAVRKLGKKRRGISDDTMQHVVEILNKFKRFAGVAEDDDEPEENAMNNAIDKCPSLAIPHEFLCPITLEIMTDPVIIATGQTYERQSIQEWFDTNHRTCPKTGQVLSHLNMAPNVALKNLILQWCEINNFQLPMKEKPHSSGPSHENGGEFSSLVLDLTVDKLDVQREAVTKIRLLSKESPNNRVMIAKSGGIPPLVKLLSYPDSKIQENAVTALLNLSIDKCNKKLISEEQPFPAVIEILQSGTVGAKENSAAALFSLSMLDENKVKIGSLNGVKPLVDLLSNGTIRGKKDAITALFNLSFDQDNKIKAIESGVIKPLLEILGDKRLNMINECFSLLLLLASIPEGRKRIGQLSFVEILVNFCKDGSPKNKECATALLLELSLHNSNLMLAALQFGVYDPIAEIGRNGTSRAQRKANAILQLMNKAEQI</sequence>
<dbReference type="Proteomes" id="UP001454036">
    <property type="component" value="Unassembled WGS sequence"/>
</dbReference>
<comment type="function">
    <text evidence="2">Functions as an E3 ubiquitin ligase.</text>
</comment>
<dbReference type="InterPro" id="IPR058678">
    <property type="entry name" value="ARM_PUB"/>
</dbReference>
<protein>
    <recommendedName>
        <fullName evidence="4">RING-type E3 ubiquitin transferase</fullName>
        <ecNumber evidence="4">2.3.2.27</ecNumber>
    </recommendedName>
</protein>
<feature type="repeat" description="ARM" evidence="8">
    <location>
        <begin position="492"/>
        <end position="534"/>
    </location>
</feature>
<dbReference type="Gene3D" id="1.20.930.20">
    <property type="entry name" value="Adaptor protein Cbl, N-terminal domain"/>
    <property type="match status" value="1"/>
</dbReference>
<evidence type="ECO:0000256" key="8">
    <source>
        <dbReference type="PROSITE-ProRule" id="PRU00259"/>
    </source>
</evidence>
<feature type="repeat" description="ARM" evidence="8">
    <location>
        <begin position="410"/>
        <end position="447"/>
    </location>
</feature>
<comment type="catalytic activity">
    <reaction evidence="1">
        <text>S-ubiquitinyl-[E2 ubiquitin-conjugating enzyme]-L-cysteine + [acceptor protein]-L-lysine = [E2 ubiquitin-conjugating enzyme]-L-cysteine + N(6)-ubiquitinyl-[acceptor protein]-L-lysine.</text>
        <dbReference type="EC" id="2.3.2.27"/>
    </reaction>
</comment>
<dbReference type="FunFam" id="1.25.10.10:FF:000082">
    <property type="entry name" value="RING-type E3 ubiquitin transferase"/>
    <property type="match status" value="1"/>
</dbReference>
<organism evidence="10 11">
    <name type="scientific">Lithospermum erythrorhizon</name>
    <name type="common">Purple gromwell</name>
    <name type="synonym">Lithospermum officinale var. erythrorhizon</name>
    <dbReference type="NCBI Taxonomy" id="34254"/>
    <lineage>
        <taxon>Eukaryota</taxon>
        <taxon>Viridiplantae</taxon>
        <taxon>Streptophyta</taxon>
        <taxon>Embryophyta</taxon>
        <taxon>Tracheophyta</taxon>
        <taxon>Spermatophyta</taxon>
        <taxon>Magnoliopsida</taxon>
        <taxon>eudicotyledons</taxon>
        <taxon>Gunneridae</taxon>
        <taxon>Pentapetalae</taxon>
        <taxon>asterids</taxon>
        <taxon>lamiids</taxon>
        <taxon>Boraginales</taxon>
        <taxon>Boraginaceae</taxon>
        <taxon>Boraginoideae</taxon>
        <taxon>Lithospermeae</taxon>
        <taxon>Lithospermum</taxon>
    </lineage>
</organism>
<dbReference type="Pfam" id="PF04564">
    <property type="entry name" value="U-box"/>
    <property type="match status" value="1"/>
</dbReference>
<dbReference type="Gene3D" id="3.30.40.10">
    <property type="entry name" value="Zinc/RING finger domain, C3HC4 (zinc finger)"/>
    <property type="match status" value="1"/>
</dbReference>
<dbReference type="InterPro" id="IPR013083">
    <property type="entry name" value="Znf_RING/FYVE/PHD"/>
</dbReference>
<dbReference type="AlphaFoldDB" id="A0AAV3NRQ5"/>
<dbReference type="InterPro" id="IPR045210">
    <property type="entry name" value="RING-Ubox_PUB"/>
</dbReference>
<evidence type="ECO:0000256" key="6">
    <source>
        <dbReference type="ARBA" id="ARBA00022737"/>
    </source>
</evidence>
<name>A0AAV3NRQ5_LITER</name>
<dbReference type="Pfam" id="PF25598">
    <property type="entry name" value="ARM_PUB"/>
    <property type="match status" value="1"/>
</dbReference>
<evidence type="ECO:0000256" key="4">
    <source>
        <dbReference type="ARBA" id="ARBA00012483"/>
    </source>
</evidence>
<dbReference type="EC" id="2.3.2.27" evidence="4"/>
<dbReference type="Gene3D" id="1.25.10.10">
    <property type="entry name" value="Leucine-rich Repeat Variant"/>
    <property type="match status" value="1"/>
</dbReference>
<evidence type="ECO:0000259" key="9">
    <source>
        <dbReference type="PROSITE" id="PS51698"/>
    </source>
</evidence>
<dbReference type="InterPro" id="IPR057623">
    <property type="entry name" value="PUB12-19-like_N"/>
</dbReference>
<keyword evidence="11" id="KW-1185">Reference proteome</keyword>
<accession>A0AAV3NRQ5</accession>
<evidence type="ECO:0000256" key="7">
    <source>
        <dbReference type="ARBA" id="ARBA00022786"/>
    </source>
</evidence>
<dbReference type="GO" id="GO:0016874">
    <property type="term" value="F:ligase activity"/>
    <property type="evidence" value="ECO:0007669"/>
    <property type="project" value="UniProtKB-KW"/>
</dbReference>
<proteinExistence type="predicted"/>
<dbReference type="SUPFAM" id="SSF57850">
    <property type="entry name" value="RING/U-box"/>
    <property type="match status" value="1"/>
</dbReference>
<evidence type="ECO:0000313" key="11">
    <source>
        <dbReference type="Proteomes" id="UP001454036"/>
    </source>
</evidence>
<comment type="caution">
    <text evidence="10">The sequence shown here is derived from an EMBL/GenBank/DDBJ whole genome shotgun (WGS) entry which is preliminary data.</text>
</comment>
<dbReference type="InterPro" id="IPR003613">
    <property type="entry name" value="Ubox_domain"/>
</dbReference>
<dbReference type="InterPro" id="IPR016024">
    <property type="entry name" value="ARM-type_fold"/>
</dbReference>
<dbReference type="GO" id="GO:0061630">
    <property type="term" value="F:ubiquitin protein ligase activity"/>
    <property type="evidence" value="ECO:0007669"/>
    <property type="project" value="UniProtKB-EC"/>
</dbReference>
<dbReference type="GO" id="GO:0007166">
    <property type="term" value="P:cell surface receptor signaling pathway"/>
    <property type="evidence" value="ECO:0007669"/>
    <property type="project" value="InterPro"/>
</dbReference>
<comment type="pathway">
    <text evidence="3">Protein modification; protein ubiquitination.</text>
</comment>
<dbReference type="InterPro" id="IPR011989">
    <property type="entry name" value="ARM-like"/>
</dbReference>
<dbReference type="CDD" id="cd16664">
    <property type="entry name" value="RING-Ubox_PUB"/>
    <property type="match status" value="1"/>
</dbReference>
<dbReference type="SUPFAM" id="SSF48371">
    <property type="entry name" value="ARM repeat"/>
    <property type="match status" value="1"/>
</dbReference>
<dbReference type="PROSITE" id="PS50176">
    <property type="entry name" value="ARM_REPEAT"/>
    <property type="match status" value="2"/>
</dbReference>
<dbReference type="PANTHER" id="PTHR23315">
    <property type="entry name" value="U BOX DOMAIN-CONTAINING"/>
    <property type="match status" value="1"/>
</dbReference>
<dbReference type="FunFam" id="1.20.930.20:FF:000002">
    <property type="entry name" value="RING-type E3 ubiquitin transferase"/>
    <property type="match status" value="1"/>
</dbReference>
<evidence type="ECO:0000256" key="3">
    <source>
        <dbReference type="ARBA" id="ARBA00004906"/>
    </source>
</evidence>
<dbReference type="GO" id="GO:0016567">
    <property type="term" value="P:protein ubiquitination"/>
    <property type="evidence" value="ECO:0007669"/>
    <property type="project" value="InterPro"/>
</dbReference>
<dbReference type="PROSITE" id="PS51698">
    <property type="entry name" value="U_BOX"/>
    <property type="match status" value="1"/>
</dbReference>
<dbReference type="SMART" id="SM00504">
    <property type="entry name" value="Ubox"/>
    <property type="match status" value="1"/>
</dbReference>
<feature type="domain" description="U-box" evidence="9">
    <location>
        <begin position="276"/>
        <end position="350"/>
    </location>
</feature>
<evidence type="ECO:0000256" key="1">
    <source>
        <dbReference type="ARBA" id="ARBA00000900"/>
    </source>
</evidence>
<dbReference type="EMBL" id="BAABME010000336">
    <property type="protein sequence ID" value="GAA0141889.1"/>
    <property type="molecule type" value="Genomic_DNA"/>
</dbReference>